<evidence type="ECO:0000313" key="14">
    <source>
        <dbReference type="Proteomes" id="UP000078540"/>
    </source>
</evidence>
<dbReference type="Gene3D" id="4.10.1000.10">
    <property type="entry name" value="Zinc finger, CCCH-type"/>
    <property type="match status" value="2"/>
</dbReference>
<evidence type="ECO:0000256" key="2">
    <source>
        <dbReference type="ARBA" id="ARBA00008808"/>
    </source>
</evidence>
<feature type="region of interest" description="Disordered" evidence="10">
    <location>
        <begin position="342"/>
        <end position="372"/>
    </location>
</feature>
<sequence length="979" mass="108386">MKSDYLSNYQLWWNCAISGHSVMSSFRSYGLTFTRGTLLQAIESHRERAFPGICTFHRLTLLVWTTRTTVAVAAATAAVATVNSNGGCGGDENEDENENEDDDGGGDGDGAPCWSVAYAVRVVGACVRARARLVGGSRCCIQDEVRLETFVDSSGGKGESLHKERESDRDAVTVAAVAAAKAAWWQRSVATSKYGRKIMSSTVDSHSRYLKEFRVDQCPLFIQRKCTQHRPFTCFNWHFMNQRRRRPVRKRDRTFNYSADNYCTKYDETTGICPDGDECPFLHRTAGDTERRYHLRYYKTCMCVHDTDTRGFCVKNGPHCAFAHGNHDLRPPVYDIKEIQALENPDSDPNSSSNGPNILDKERNLMNEDPKWQDTNYVLSNYKTEPCKRPPRLCRQGYACPQYHNSKDKRRSPRKYKYRSTPCPNVKHGEEWGEPGNCEQGDACTYCHTRTEQQFHPEIYKSTKCNDVQQAGYCPRGVFCAFAHVDLLPTEEMSLARDMAVPIDCGANLADILSNALPPDKRSHDKDKPLSDSSNGSGEVSESASTSSLGSNSSHSKAPGAQLHNSNNTNSGINAAAQQKLTSILYNPNSLIQVNEIRKQMVAIDSDPLLTKAEKAQQKHSLYIAYNLNGTLGSHSLATTVSPLSNSFYSNDTVESVVGNALDELHLDDPLNLVDSIHRDTNSPIGNSISAGLASSGLLGSSAPVNIPGMAERSVLTNFSPSTSSPLQQLQAGFLTGSRFSHQDSMESTLPFMNQISDPFSNHISQLSSSASKLSGFNSSLFDFASQGMSPSRTQPTLPASPLVNTFSISPNNTGSLSEVQRLRDELSSSRAQLATWDERINQARAACAAWQMESEEAKRKATIAEQQRDERRDFLQALKALRVENKASNGGPYLHSLRKISELRSLSIATLKSIQSQLRSDLEEVEKVLYRETATKCMVCEEQNRTVTLSCNHYVVCSTCAPNQRECPYCQTPVVSTS</sequence>
<dbReference type="InterPro" id="IPR057295">
    <property type="entry name" value="UNK_Znf_4"/>
</dbReference>
<organism evidence="13 14">
    <name type="scientific">Atta colombica</name>
    <dbReference type="NCBI Taxonomy" id="520822"/>
    <lineage>
        <taxon>Eukaryota</taxon>
        <taxon>Metazoa</taxon>
        <taxon>Ecdysozoa</taxon>
        <taxon>Arthropoda</taxon>
        <taxon>Hexapoda</taxon>
        <taxon>Insecta</taxon>
        <taxon>Pterygota</taxon>
        <taxon>Neoptera</taxon>
        <taxon>Endopterygota</taxon>
        <taxon>Hymenoptera</taxon>
        <taxon>Apocrita</taxon>
        <taxon>Aculeata</taxon>
        <taxon>Formicoidea</taxon>
        <taxon>Formicidae</taxon>
        <taxon>Myrmicinae</taxon>
        <taxon>Atta</taxon>
    </lineage>
</organism>
<evidence type="ECO:0000256" key="7">
    <source>
        <dbReference type="ARBA" id="ARBA00022833"/>
    </source>
</evidence>
<feature type="coiled-coil region" evidence="9">
    <location>
        <begin position="820"/>
        <end position="885"/>
    </location>
</feature>
<dbReference type="SUPFAM" id="SSF90229">
    <property type="entry name" value="CCCH zinc finger"/>
    <property type="match status" value="1"/>
</dbReference>
<keyword evidence="9" id="KW-0175">Coiled coil</keyword>
<dbReference type="InterPro" id="IPR013083">
    <property type="entry name" value="Znf_RING/FYVE/PHD"/>
</dbReference>
<dbReference type="CDD" id="cd16614">
    <property type="entry name" value="RING-HC_UNK-like"/>
    <property type="match status" value="1"/>
</dbReference>
<evidence type="ECO:0000259" key="12">
    <source>
        <dbReference type="PROSITE" id="PS50103"/>
    </source>
</evidence>
<dbReference type="Pfam" id="PF13920">
    <property type="entry name" value="zf-C3HC4_3"/>
    <property type="match status" value="1"/>
</dbReference>
<feature type="region of interest" description="Disordered" evidence="10">
    <location>
        <begin position="516"/>
        <end position="571"/>
    </location>
</feature>
<dbReference type="GO" id="GO:0008270">
    <property type="term" value="F:zinc ion binding"/>
    <property type="evidence" value="ECO:0007669"/>
    <property type="project" value="UniProtKB-KW"/>
</dbReference>
<dbReference type="PROSITE" id="PS50103">
    <property type="entry name" value="ZF_C3H1"/>
    <property type="match status" value="3"/>
</dbReference>
<feature type="domain" description="C3H1-type" evidence="12">
    <location>
        <begin position="262"/>
        <end position="286"/>
    </location>
</feature>
<evidence type="ECO:0000256" key="4">
    <source>
        <dbReference type="ARBA" id="ARBA00022723"/>
    </source>
</evidence>
<feature type="region of interest" description="Disordered" evidence="10">
    <location>
        <begin position="85"/>
        <end position="107"/>
    </location>
</feature>
<feature type="domain" description="RING-type" evidence="11">
    <location>
        <begin position="938"/>
        <end position="972"/>
    </location>
</feature>
<feature type="compositionally biased region" description="Acidic residues" evidence="10">
    <location>
        <begin position="91"/>
        <end position="106"/>
    </location>
</feature>
<dbReference type="PANTHER" id="PTHR14493">
    <property type="entry name" value="UNKEMPT FAMILY MEMBER"/>
    <property type="match status" value="1"/>
</dbReference>
<keyword evidence="7 8" id="KW-0862">Zinc</keyword>
<evidence type="ECO:0000256" key="3">
    <source>
        <dbReference type="ARBA" id="ARBA00022490"/>
    </source>
</evidence>
<feature type="zinc finger region" description="C3H1-type" evidence="8">
    <location>
        <begin position="417"/>
        <end position="451"/>
    </location>
</feature>
<comment type="similarity">
    <text evidence="2">Belongs to the unkempt family.</text>
</comment>
<dbReference type="Proteomes" id="UP000078540">
    <property type="component" value="Unassembled WGS sequence"/>
</dbReference>
<feature type="zinc finger region" description="C3H1-type" evidence="8">
    <location>
        <begin position="459"/>
        <end position="487"/>
    </location>
</feature>
<gene>
    <name evidence="13" type="ORF">ALC53_03731</name>
</gene>
<keyword evidence="4 8" id="KW-0479">Metal-binding</keyword>
<dbReference type="SMART" id="SM00184">
    <property type="entry name" value="RING"/>
    <property type="match status" value="1"/>
</dbReference>
<proteinExistence type="inferred from homology"/>
<dbReference type="InterPro" id="IPR036855">
    <property type="entry name" value="Znf_CCCH_sf"/>
</dbReference>
<dbReference type="InterPro" id="IPR000571">
    <property type="entry name" value="Znf_CCCH"/>
</dbReference>
<feature type="domain" description="C3H1-type" evidence="12">
    <location>
        <begin position="459"/>
        <end position="487"/>
    </location>
</feature>
<evidence type="ECO:0000256" key="1">
    <source>
        <dbReference type="ARBA" id="ARBA00004496"/>
    </source>
</evidence>
<dbReference type="SMART" id="SM00356">
    <property type="entry name" value="ZnF_C3H1"/>
    <property type="match status" value="4"/>
</dbReference>
<dbReference type="InterPro" id="IPR045234">
    <property type="entry name" value="Unkempt-like"/>
</dbReference>
<feature type="domain" description="C3H1-type" evidence="12">
    <location>
        <begin position="417"/>
        <end position="451"/>
    </location>
</feature>
<dbReference type="STRING" id="520822.A0A151I532"/>
<dbReference type="InterPro" id="IPR040594">
    <property type="entry name" value="UNK_Znf_1"/>
</dbReference>
<feature type="compositionally biased region" description="Low complexity" evidence="10">
    <location>
        <begin position="347"/>
        <end position="357"/>
    </location>
</feature>
<dbReference type="Pfam" id="PF00642">
    <property type="entry name" value="zf-CCCH"/>
    <property type="match status" value="1"/>
</dbReference>
<keyword evidence="6 8" id="KW-0863">Zinc-finger</keyword>
<comment type="subcellular location">
    <subcellularLocation>
        <location evidence="1">Cytoplasm</location>
    </subcellularLocation>
</comment>
<feature type="zinc finger region" description="C3H1-type" evidence="8">
    <location>
        <begin position="262"/>
        <end position="286"/>
    </location>
</feature>
<dbReference type="InterPro" id="IPR001841">
    <property type="entry name" value="Znf_RING"/>
</dbReference>
<dbReference type="EMBL" id="KQ976436">
    <property type="protein sequence ID" value="KYM86983.1"/>
    <property type="molecule type" value="Genomic_DNA"/>
</dbReference>
<name>A0A151I532_9HYME</name>
<evidence type="ECO:0000259" key="11">
    <source>
        <dbReference type="PROSITE" id="PS50089"/>
    </source>
</evidence>
<evidence type="ECO:0000256" key="5">
    <source>
        <dbReference type="ARBA" id="ARBA00022737"/>
    </source>
</evidence>
<feature type="compositionally biased region" description="Low complexity" evidence="10">
    <location>
        <begin position="536"/>
        <end position="556"/>
    </location>
</feature>
<keyword evidence="5" id="KW-0677">Repeat</keyword>
<dbReference type="InterPro" id="IPR057296">
    <property type="entry name" value="UNK_Znf_5"/>
</dbReference>
<evidence type="ECO:0000313" key="13">
    <source>
        <dbReference type="EMBL" id="KYM86983.1"/>
    </source>
</evidence>
<dbReference type="PANTHER" id="PTHR14493:SF50">
    <property type="entry name" value="RING FINGER PROTEIN UNKEMPT"/>
    <property type="match status" value="1"/>
</dbReference>
<evidence type="ECO:0000256" key="8">
    <source>
        <dbReference type="PROSITE-ProRule" id="PRU00723"/>
    </source>
</evidence>
<keyword evidence="14" id="KW-1185">Reference proteome</keyword>
<dbReference type="Gene3D" id="3.30.40.10">
    <property type="entry name" value="Zinc/RING finger domain, C3HC4 (zinc finger)"/>
    <property type="match status" value="1"/>
</dbReference>
<reference evidence="13 14" key="1">
    <citation type="submission" date="2015-09" db="EMBL/GenBank/DDBJ databases">
        <title>Atta colombica WGS genome.</title>
        <authorList>
            <person name="Nygaard S."/>
            <person name="Hu H."/>
            <person name="Boomsma J."/>
            <person name="Zhang G."/>
        </authorList>
    </citation>
    <scope>NUCLEOTIDE SEQUENCE [LARGE SCALE GENOMIC DNA]</scope>
    <source>
        <strain evidence="13">Treedump-2</strain>
        <tissue evidence="13">Whole body</tissue>
    </source>
</reference>
<dbReference type="PROSITE" id="PS50089">
    <property type="entry name" value="ZF_RING_2"/>
    <property type="match status" value="1"/>
</dbReference>
<dbReference type="Pfam" id="PF25427">
    <property type="entry name" value="zf-CCCH_UNK"/>
    <property type="match status" value="1"/>
</dbReference>
<dbReference type="Pfam" id="PF23261">
    <property type="entry name" value="zf-CCCH_11"/>
    <property type="match status" value="1"/>
</dbReference>
<dbReference type="AlphaFoldDB" id="A0A151I532"/>
<feature type="compositionally biased region" description="Basic and acidic residues" evidence="10">
    <location>
        <begin position="519"/>
        <end position="530"/>
    </location>
</feature>
<dbReference type="Pfam" id="PF18384">
    <property type="entry name" value="zf_CCCH_5"/>
    <property type="match status" value="1"/>
</dbReference>
<dbReference type="GO" id="GO:0005737">
    <property type="term" value="C:cytoplasm"/>
    <property type="evidence" value="ECO:0007669"/>
    <property type="project" value="UniProtKB-SubCell"/>
</dbReference>
<keyword evidence="3" id="KW-0963">Cytoplasm</keyword>
<protein>
    <submittedName>
        <fullName evidence="13">RING finger protein unkempt like protein</fullName>
    </submittedName>
</protein>
<evidence type="ECO:0000256" key="9">
    <source>
        <dbReference type="SAM" id="Coils"/>
    </source>
</evidence>
<accession>A0A151I532</accession>
<evidence type="ECO:0000256" key="10">
    <source>
        <dbReference type="SAM" id="MobiDB-lite"/>
    </source>
</evidence>
<dbReference type="Pfam" id="PF23035">
    <property type="entry name" value="zf-CCCH_UNK-like_4th"/>
    <property type="match status" value="1"/>
</dbReference>
<feature type="compositionally biased region" description="Basic and acidic residues" evidence="10">
    <location>
        <begin position="359"/>
        <end position="372"/>
    </location>
</feature>
<evidence type="ECO:0000256" key="6">
    <source>
        <dbReference type="ARBA" id="ARBA00022771"/>
    </source>
</evidence>